<dbReference type="SMART" id="SM00091">
    <property type="entry name" value="PAS"/>
    <property type="match status" value="3"/>
</dbReference>
<name>A0A058ZNZ8_9RHOB</name>
<protein>
    <submittedName>
        <fullName evidence="3">PAS/PAC sensor domain-containing protein</fullName>
    </submittedName>
</protein>
<reference evidence="3 4" key="1">
    <citation type="submission" date="2013-04" db="EMBL/GenBank/DDBJ databases">
        <title>Shimia sp. 22II-S11-Z10 Genome Sequencing.</title>
        <authorList>
            <person name="Lai Q."/>
            <person name="Li G."/>
            <person name="Shao Z."/>
        </authorList>
    </citation>
    <scope>NUCLEOTIDE SEQUENCE [LARGE SCALE GENOMIC DNA]</scope>
    <source>
        <strain evidence="4">22II-S11-Z10</strain>
    </source>
</reference>
<accession>A0A058ZNZ8</accession>
<dbReference type="OrthoDB" id="9797304at2"/>
<feature type="domain" description="PAS" evidence="2">
    <location>
        <begin position="154"/>
        <end position="224"/>
    </location>
</feature>
<organism evidence="3 4">
    <name type="scientific">Actibacterium atlanticum</name>
    <dbReference type="NCBI Taxonomy" id="1461693"/>
    <lineage>
        <taxon>Bacteria</taxon>
        <taxon>Pseudomonadati</taxon>
        <taxon>Pseudomonadota</taxon>
        <taxon>Alphaproteobacteria</taxon>
        <taxon>Rhodobacterales</taxon>
        <taxon>Roseobacteraceae</taxon>
        <taxon>Actibacterium</taxon>
    </lineage>
</organism>
<dbReference type="PATRIC" id="fig|1461693.3.peg.1302"/>
<dbReference type="STRING" id="1461693.ATO10_06426"/>
<keyword evidence="4" id="KW-1185">Reference proteome</keyword>
<evidence type="ECO:0000256" key="1">
    <source>
        <dbReference type="SAM" id="Phobius"/>
    </source>
</evidence>
<feature type="transmembrane region" description="Helical" evidence="1">
    <location>
        <begin position="6"/>
        <end position="29"/>
    </location>
</feature>
<keyword evidence="1" id="KW-0812">Transmembrane</keyword>
<gene>
    <name evidence="3" type="ORF">ATO10_06426</name>
</gene>
<dbReference type="RefSeq" id="WP_035249551.1">
    <property type="nucleotide sequence ID" value="NZ_AQQY01000003.1"/>
</dbReference>
<dbReference type="Proteomes" id="UP000024836">
    <property type="component" value="Unassembled WGS sequence"/>
</dbReference>
<evidence type="ECO:0000313" key="4">
    <source>
        <dbReference type="Proteomes" id="UP000024836"/>
    </source>
</evidence>
<feature type="domain" description="PAS" evidence="2">
    <location>
        <begin position="262"/>
        <end position="329"/>
    </location>
</feature>
<evidence type="ECO:0000313" key="3">
    <source>
        <dbReference type="EMBL" id="KCV82556.1"/>
    </source>
</evidence>
<dbReference type="eggNOG" id="COG2205">
    <property type="taxonomic scope" value="Bacteria"/>
</dbReference>
<comment type="caution">
    <text evidence="3">The sequence shown here is derived from an EMBL/GenBank/DDBJ whole genome shotgun (WGS) entry which is preliminary data.</text>
</comment>
<dbReference type="Pfam" id="PF12860">
    <property type="entry name" value="PAS_7"/>
    <property type="match status" value="1"/>
</dbReference>
<evidence type="ECO:0000259" key="2">
    <source>
        <dbReference type="SMART" id="SM00091"/>
    </source>
</evidence>
<feature type="domain" description="PAS" evidence="2">
    <location>
        <begin position="392"/>
        <end position="459"/>
    </location>
</feature>
<keyword evidence="1" id="KW-0472">Membrane</keyword>
<dbReference type="InterPro" id="IPR000014">
    <property type="entry name" value="PAS"/>
</dbReference>
<dbReference type="AlphaFoldDB" id="A0A058ZNZ8"/>
<sequence>MDIGWSFAIVLVLTSFLTAMAVIMMVSYLPMLPRRLIGPSVSQRHDDTAFLFDDDRLLDATPRARNLLMQGPEGMGDWSKLTSLLAPRFPGLGQKMASLSEQGYIEIEEHGGSGLLCAQWLGGTARITLQDGLGDADHAAIDPSSFSAMQAELDTLREIVSQMPTLAWQQDASGAITWANKAYLQLAEIVQGQEDVLVWPLPRLFDAHIDDISPRRQSVNIAGEDIQWFDCMGVTQKGSTLYFAAPADAAVNAETSLQNFVQTLTKTFAGLPTGLAIFNRSRNLVMFNPALVDLCMLEPQFLTSRPSLFMFLDQLREKQMIPEPKDYKSWRQKMTSLEQDAVNGVYEETWSLPSGQTFRVTGRPHPDGAVAFLIEDISSEVSLTRHFRAELETGQAVIDSFDDALAVFSPAGVLTMSNAAYAQLWGSDPALSLCEISLRDAVQLWSSQCDSADCLNHLQDGIPNKAATDPELGKVTLNDGRVFCVQFKPIAAGASMITFSQTQPGAIRSNQPSKSAATALPA</sequence>
<keyword evidence="1" id="KW-1133">Transmembrane helix</keyword>
<proteinExistence type="predicted"/>
<dbReference type="EMBL" id="AQQY01000003">
    <property type="protein sequence ID" value="KCV82556.1"/>
    <property type="molecule type" value="Genomic_DNA"/>
</dbReference>